<dbReference type="InterPro" id="IPR039903">
    <property type="entry name" value="Zswim2"/>
</dbReference>
<feature type="domain" description="RING-type" evidence="3">
    <location>
        <begin position="270"/>
        <end position="355"/>
    </location>
</feature>
<feature type="compositionally biased region" description="Low complexity" evidence="2">
    <location>
        <begin position="236"/>
        <end position="246"/>
    </location>
</feature>
<evidence type="ECO:0000313" key="5">
    <source>
        <dbReference type="Proteomes" id="UP001610563"/>
    </source>
</evidence>
<keyword evidence="1" id="KW-0479">Metal-binding</keyword>
<feature type="compositionally biased region" description="Polar residues" evidence="2">
    <location>
        <begin position="184"/>
        <end position="199"/>
    </location>
</feature>
<feature type="region of interest" description="Disordered" evidence="2">
    <location>
        <begin position="171"/>
        <end position="259"/>
    </location>
</feature>
<dbReference type="Proteomes" id="UP001610563">
    <property type="component" value="Unassembled WGS sequence"/>
</dbReference>
<name>A0ABR4GMX7_9EURO</name>
<dbReference type="InterPro" id="IPR013083">
    <property type="entry name" value="Znf_RING/FYVE/PHD"/>
</dbReference>
<dbReference type="SUPFAM" id="SSF57850">
    <property type="entry name" value="RING/U-box"/>
    <property type="match status" value="1"/>
</dbReference>
<sequence length="360" mass="39084">MPSRSKPQTSTTHLPHLSSILKLDPEGEPFCAGFAPSKGRRCSARTNARGRKAALDLLDEGTADLHAGLCIDDILEDLAPHVLCTRWHQNQASSLVSTWQARVDRYLSSVSIPRSRTRPSQDPYEGWTVADYLAEIERLTAKRAAELASISRSSPPVIARNTRPVPTMVSFDGGNGFSTSTTSRTVQQQPATSASQPTSRAPAPSIAANTEPVRRIVSTSASTGPVATQAATTTIPSRFSSSVLPSPSRPPPAPVVRPRGVLRRPVHGDCSICLDSLRKPNAATVGEVSNAHGDEASEDNNEADNKESDKEELKKEEEVEEDLSWCKSQCGVNYHKKCIEKWLAEARHTTCPTCRGSWKR</sequence>
<comment type="caution">
    <text evidence="4">The sequence shown here is derived from an EMBL/GenBank/DDBJ whole genome shotgun (WGS) entry which is preliminary data.</text>
</comment>
<feature type="compositionally biased region" description="Polar residues" evidence="2">
    <location>
        <begin position="217"/>
        <end position="235"/>
    </location>
</feature>
<dbReference type="EMBL" id="JBFTWV010000004">
    <property type="protein sequence ID" value="KAL2800236.1"/>
    <property type="molecule type" value="Genomic_DNA"/>
</dbReference>
<feature type="compositionally biased region" description="Basic and acidic residues" evidence="2">
    <location>
        <begin position="303"/>
        <end position="317"/>
    </location>
</feature>
<dbReference type="InterPro" id="IPR001841">
    <property type="entry name" value="Znf_RING"/>
</dbReference>
<accession>A0ABR4GMX7</accession>
<proteinExistence type="predicted"/>
<dbReference type="PROSITE" id="PS50089">
    <property type="entry name" value="ZF_RING_2"/>
    <property type="match status" value="1"/>
</dbReference>
<organism evidence="4 5">
    <name type="scientific">Aspergillus keveii</name>
    <dbReference type="NCBI Taxonomy" id="714993"/>
    <lineage>
        <taxon>Eukaryota</taxon>
        <taxon>Fungi</taxon>
        <taxon>Dikarya</taxon>
        <taxon>Ascomycota</taxon>
        <taxon>Pezizomycotina</taxon>
        <taxon>Eurotiomycetes</taxon>
        <taxon>Eurotiomycetidae</taxon>
        <taxon>Eurotiales</taxon>
        <taxon>Aspergillaceae</taxon>
        <taxon>Aspergillus</taxon>
        <taxon>Aspergillus subgen. Nidulantes</taxon>
    </lineage>
</organism>
<keyword evidence="5" id="KW-1185">Reference proteome</keyword>
<reference evidence="4 5" key="1">
    <citation type="submission" date="2024-07" db="EMBL/GenBank/DDBJ databases">
        <title>Section-level genome sequencing and comparative genomics of Aspergillus sections Usti and Cavernicolus.</title>
        <authorList>
            <consortium name="Lawrence Berkeley National Laboratory"/>
            <person name="Nybo J.L."/>
            <person name="Vesth T.C."/>
            <person name="Theobald S."/>
            <person name="Frisvad J.C."/>
            <person name="Larsen T.O."/>
            <person name="Kjaerboelling I."/>
            <person name="Rothschild-Mancinelli K."/>
            <person name="Lyhne E.K."/>
            <person name="Kogle M.E."/>
            <person name="Barry K."/>
            <person name="Clum A."/>
            <person name="Na H."/>
            <person name="Ledsgaard L."/>
            <person name="Lin J."/>
            <person name="Lipzen A."/>
            <person name="Kuo A."/>
            <person name="Riley R."/>
            <person name="Mondo S."/>
            <person name="Labutti K."/>
            <person name="Haridas S."/>
            <person name="Pangalinan J."/>
            <person name="Salamov A.A."/>
            <person name="Simmons B.A."/>
            <person name="Magnuson J.K."/>
            <person name="Chen J."/>
            <person name="Drula E."/>
            <person name="Henrissat B."/>
            <person name="Wiebenga A."/>
            <person name="Lubbers R.J."/>
            <person name="Gomes A.C."/>
            <person name="Makela M.R."/>
            <person name="Stajich J."/>
            <person name="Grigoriev I.V."/>
            <person name="Mortensen U.H."/>
            <person name="De Vries R.P."/>
            <person name="Baker S.E."/>
            <person name="Andersen M.R."/>
        </authorList>
    </citation>
    <scope>NUCLEOTIDE SEQUENCE [LARGE SCALE GENOMIC DNA]</scope>
    <source>
        <strain evidence="4 5">CBS 209.92</strain>
    </source>
</reference>
<gene>
    <name evidence="4" type="ORF">BJX66DRAFT_182454</name>
</gene>
<feature type="region of interest" description="Disordered" evidence="2">
    <location>
        <begin position="290"/>
        <end position="322"/>
    </location>
</feature>
<dbReference type="PANTHER" id="PTHR21540">
    <property type="entry name" value="RING FINGER AND SWIM DOMAIN-CONTAINING PROTEIN 2"/>
    <property type="match status" value="1"/>
</dbReference>
<evidence type="ECO:0000313" key="4">
    <source>
        <dbReference type="EMBL" id="KAL2800236.1"/>
    </source>
</evidence>
<evidence type="ECO:0000259" key="3">
    <source>
        <dbReference type="PROSITE" id="PS50089"/>
    </source>
</evidence>
<protein>
    <recommendedName>
        <fullName evidence="3">RING-type domain-containing protein</fullName>
    </recommendedName>
</protein>
<keyword evidence="1" id="KW-0863">Zinc-finger</keyword>
<keyword evidence="1" id="KW-0862">Zinc</keyword>
<dbReference type="PANTHER" id="PTHR21540:SF0">
    <property type="entry name" value="PHD FAMILY PROTEIN"/>
    <property type="match status" value="1"/>
</dbReference>
<evidence type="ECO:0000256" key="2">
    <source>
        <dbReference type="SAM" id="MobiDB-lite"/>
    </source>
</evidence>
<evidence type="ECO:0000256" key="1">
    <source>
        <dbReference type="PROSITE-ProRule" id="PRU00175"/>
    </source>
</evidence>
<dbReference type="Gene3D" id="3.30.40.10">
    <property type="entry name" value="Zinc/RING finger domain, C3HC4 (zinc finger)"/>
    <property type="match status" value="1"/>
</dbReference>